<dbReference type="AlphaFoldDB" id="A0A2J7PNG9"/>
<comment type="similarity">
    <text evidence="2">Belongs to the PBP/GOBP family.</text>
</comment>
<dbReference type="SUPFAM" id="SSF47565">
    <property type="entry name" value="Insect pheromone/odorant-binding proteins"/>
    <property type="match status" value="1"/>
</dbReference>
<dbReference type="Pfam" id="PF01395">
    <property type="entry name" value="PBP_GOBP"/>
    <property type="match status" value="1"/>
</dbReference>
<dbReference type="FunFam" id="1.10.238.20:FF:000001">
    <property type="entry name" value="General odorant-binding protein lush"/>
    <property type="match status" value="1"/>
</dbReference>
<name>A0A2J7PNG9_9NEOP</name>
<dbReference type="InParanoid" id="A0A2J7PNG9"/>
<organism evidence="5 6">
    <name type="scientific">Cryptotermes secundus</name>
    <dbReference type="NCBI Taxonomy" id="105785"/>
    <lineage>
        <taxon>Eukaryota</taxon>
        <taxon>Metazoa</taxon>
        <taxon>Ecdysozoa</taxon>
        <taxon>Arthropoda</taxon>
        <taxon>Hexapoda</taxon>
        <taxon>Insecta</taxon>
        <taxon>Pterygota</taxon>
        <taxon>Neoptera</taxon>
        <taxon>Polyneoptera</taxon>
        <taxon>Dictyoptera</taxon>
        <taxon>Blattodea</taxon>
        <taxon>Blattoidea</taxon>
        <taxon>Termitoidae</taxon>
        <taxon>Kalotermitidae</taxon>
        <taxon>Cryptotermitinae</taxon>
        <taxon>Cryptotermes</taxon>
    </lineage>
</organism>
<comment type="caution">
    <text evidence="5">The sequence shown here is derived from an EMBL/GenBank/DDBJ whole genome shotgun (WGS) entry which is preliminary data.</text>
</comment>
<dbReference type="CDD" id="cd23992">
    <property type="entry name" value="PBP_GOBP"/>
    <property type="match status" value="1"/>
</dbReference>
<evidence type="ECO:0000313" key="5">
    <source>
        <dbReference type="EMBL" id="PNF17859.1"/>
    </source>
</evidence>
<feature type="signal peptide" evidence="4">
    <location>
        <begin position="1"/>
        <end position="19"/>
    </location>
</feature>
<dbReference type="GO" id="GO:0005576">
    <property type="term" value="C:extracellular region"/>
    <property type="evidence" value="ECO:0007669"/>
    <property type="project" value="UniProtKB-SubCell"/>
</dbReference>
<keyword evidence="3" id="KW-0964">Secreted</keyword>
<accession>A0A2J7PNG9</accession>
<keyword evidence="4" id="KW-0732">Signal</keyword>
<dbReference type="Gene3D" id="1.10.238.20">
    <property type="entry name" value="Pheromone/general odorant binding protein domain"/>
    <property type="match status" value="1"/>
</dbReference>
<dbReference type="Proteomes" id="UP000235965">
    <property type="component" value="Unassembled WGS sequence"/>
</dbReference>
<dbReference type="SMART" id="SM00708">
    <property type="entry name" value="PhBP"/>
    <property type="match status" value="1"/>
</dbReference>
<reference evidence="5 6" key="1">
    <citation type="submission" date="2017-12" db="EMBL/GenBank/DDBJ databases">
        <title>Hemimetabolous genomes reveal molecular basis of termite eusociality.</title>
        <authorList>
            <person name="Harrison M.C."/>
            <person name="Jongepier E."/>
            <person name="Robertson H.M."/>
            <person name="Arning N."/>
            <person name="Bitard-Feildel T."/>
            <person name="Chao H."/>
            <person name="Childers C.P."/>
            <person name="Dinh H."/>
            <person name="Doddapaneni H."/>
            <person name="Dugan S."/>
            <person name="Gowin J."/>
            <person name="Greiner C."/>
            <person name="Han Y."/>
            <person name="Hu H."/>
            <person name="Hughes D.S.T."/>
            <person name="Huylmans A.-K."/>
            <person name="Kemena C."/>
            <person name="Kremer L.P.M."/>
            <person name="Lee S.L."/>
            <person name="Lopez-Ezquerra A."/>
            <person name="Mallet L."/>
            <person name="Monroy-Kuhn J.M."/>
            <person name="Moser A."/>
            <person name="Murali S.C."/>
            <person name="Muzny D.M."/>
            <person name="Otani S."/>
            <person name="Piulachs M.-D."/>
            <person name="Poelchau M."/>
            <person name="Qu J."/>
            <person name="Schaub F."/>
            <person name="Wada-Katsumata A."/>
            <person name="Worley K.C."/>
            <person name="Xie Q."/>
            <person name="Ylla G."/>
            <person name="Poulsen M."/>
            <person name="Gibbs R.A."/>
            <person name="Schal C."/>
            <person name="Richards S."/>
            <person name="Belles X."/>
            <person name="Korb J."/>
            <person name="Bornberg-Bauer E."/>
        </authorList>
    </citation>
    <scope>NUCLEOTIDE SEQUENCE [LARGE SCALE GENOMIC DNA]</scope>
    <source>
        <tissue evidence="5">Whole body</tissue>
    </source>
</reference>
<sequence length="137" mass="14842">MGLLPIAIILSVALRQTSSVIIMARQELTSKLVRSKCQPETGVSTEAIEGVPEGKFPDDRNLKCYMKCAMTMTLTMRDGKLRTDIALSMAEKLSADIKDRVIAAIQKCSSADDGLTDPCEVAFTATKCIHDADSEVC</sequence>
<dbReference type="EMBL" id="NEVH01023953">
    <property type="protein sequence ID" value="PNF17859.1"/>
    <property type="molecule type" value="Genomic_DNA"/>
</dbReference>
<dbReference type="GO" id="GO:0005549">
    <property type="term" value="F:odorant binding"/>
    <property type="evidence" value="ECO:0007669"/>
    <property type="project" value="InterPro"/>
</dbReference>
<gene>
    <name evidence="5" type="ORF">B7P43_G02248</name>
</gene>
<evidence type="ECO:0000256" key="1">
    <source>
        <dbReference type="ARBA" id="ARBA00004613"/>
    </source>
</evidence>
<dbReference type="PANTHER" id="PTHR21364:SF2">
    <property type="entry name" value="GENERAL ODORANT-BINDING PROTEIN 19A"/>
    <property type="match status" value="1"/>
</dbReference>
<dbReference type="InterPro" id="IPR036728">
    <property type="entry name" value="PBP_GOBP_sf"/>
</dbReference>
<evidence type="ECO:0000256" key="3">
    <source>
        <dbReference type="ARBA" id="ARBA00022525"/>
    </source>
</evidence>
<protein>
    <submittedName>
        <fullName evidence="5">Uncharacterized protein</fullName>
    </submittedName>
</protein>
<comment type="subcellular location">
    <subcellularLocation>
        <location evidence="1">Secreted</location>
    </subcellularLocation>
</comment>
<proteinExistence type="inferred from homology"/>
<feature type="chain" id="PRO_5014392858" evidence="4">
    <location>
        <begin position="20"/>
        <end position="137"/>
    </location>
</feature>
<evidence type="ECO:0000313" key="6">
    <source>
        <dbReference type="Proteomes" id="UP000235965"/>
    </source>
</evidence>
<dbReference type="InterPro" id="IPR006170">
    <property type="entry name" value="PBP/GOBP"/>
</dbReference>
<evidence type="ECO:0000256" key="2">
    <source>
        <dbReference type="ARBA" id="ARBA00008098"/>
    </source>
</evidence>
<dbReference type="OrthoDB" id="6610259at2759"/>
<keyword evidence="6" id="KW-1185">Reference proteome</keyword>
<dbReference type="PANTHER" id="PTHR21364">
    <property type="entry name" value="GENERAL ODORANT-BINDING PROTEIN 19A"/>
    <property type="match status" value="1"/>
</dbReference>
<dbReference type="GO" id="GO:0007608">
    <property type="term" value="P:sensory perception of smell"/>
    <property type="evidence" value="ECO:0007669"/>
    <property type="project" value="UniProtKB-ARBA"/>
</dbReference>
<evidence type="ECO:0000256" key="4">
    <source>
        <dbReference type="SAM" id="SignalP"/>
    </source>
</evidence>